<protein>
    <submittedName>
        <fullName evidence="2">ThuA domain-containing protein</fullName>
    </submittedName>
</protein>
<proteinExistence type="predicted"/>
<dbReference type="Proteomes" id="UP000681425">
    <property type="component" value="Chromosome"/>
</dbReference>
<sequence length="281" mass="30917">MAEAKKKRLEIFVVVKGHPFDRNAFEAMVVGMGMEPTMVDQPAAAALLNPDAMARYDAILFYDMPGLDFRAPAAERPHFMEPEPAFKAGFQALLEQGKGMVMMHHAIAGWPAWPLYNEMLGGIFLYKPTQIMGRDRPESGYLGDVSYTARRAESDHPVLAGVLERFDLTDELYLGEIHDQPGVEPLLYLDTPIDPARFNSALHAVRGVGEAEAPWVRPALNPLLGWAKAAGNSPLVYLQPGDSAATYGDANYRLLLGNALRWVASPEGAQWARAKVSERIA</sequence>
<dbReference type="InterPro" id="IPR029062">
    <property type="entry name" value="Class_I_gatase-like"/>
</dbReference>
<dbReference type="InterPro" id="IPR029010">
    <property type="entry name" value="ThuA-like"/>
</dbReference>
<keyword evidence="3" id="KW-1185">Reference proteome</keyword>
<evidence type="ECO:0000313" key="3">
    <source>
        <dbReference type="Proteomes" id="UP000681425"/>
    </source>
</evidence>
<gene>
    <name evidence="2" type="ORF">KFK14_08275</name>
</gene>
<evidence type="ECO:0000313" key="2">
    <source>
        <dbReference type="EMBL" id="QUT07381.1"/>
    </source>
</evidence>
<dbReference type="Gene3D" id="3.40.50.880">
    <property type="match status" value="1"/>
</dbReference>
<dbReference type="Pfam" id="PF06283">
    <property type="entry name" value="ThuA"/>
    <property type="match status" value="1"/>
</dbReference>
<dbReference type="RefSeq" id="WP_212610538.1">
    <property type="nucleotide sequence ID" value="NZ_CP073910.1"/>
</dbReference>
<dbReference type="AlphaFoldDB" id="A0A975K9N7"/>
<reference evidence="2" key="1">
    <citation type="submission" date="2021-04" db="EMBL/GenBank/DDBJ databases">
        <title>Isolation of p-tert-butylphenol degrading bacteria Sphingobium phenoxybenzoativorans Tas13 from active sludge.</title>
        <authorList>
            <person name="Li Y."/>
        </authorList>
    </citation>
    <scope>NUCLEOTIDE SEQUENCE</scope>
    <source>
        <strain evidence="2">Tas13</strain>
    </source>
</reference>
<dbReference type="EMBL" id="CP073910">
    <property type="protein sequence ID" value="QUT07381.1"/>
    <property type="molecule type" value="Genomic_DNA"/>
</dbReference>
<accession>A0A975K9N7</accession>
<dbReference type="KEGG" id="spph:KFK14_08275"/>
<name>A0A975K9N7_9SPHN</name>
<organism evidence="2 3">
    <name type="scientific">Sphingobium phenoxybenzoativorans</name>
    <dbReference type="NCBI Taxonomy" id="1592790"/>
    <lineage>
        <taxon>Bacteria</taxon>
        <taxon>Pseudomonadati</taxon>
        <taxon>Pseudomonadota</taxon>
        <taxon>Alphaproteobacteria</taxon>
        <taxon>Sphingomonadales</taxon>
        <taxon>Sphingomonadaceae</taxon>
        <taxon>Sphingobium</taxon>
    </lineage>
</organism>
<feature type="domain" description="ThuA-like" evidence="1">
    <location>
        <begin position="24"/>
        <end position="263"/>
    </location>
</feature>
<dbReference type="SUPFAM" id="SSF52317">
    <property type="entry name" value="Class I glutamine amidotransferase-like"/>
    <property type="match status" value="1"/>
</dbReference>
<evidence type="ECO:0000259" key="1">
    <source>
        <dbReference type="Pfam" id="PF06283"/>
    </source>
</evidence>